<reference evidence="2 3" key="2">
    <citation type="journal article" date="2023" name="Mol. Biol. Evol.">
        <title>Genomics of Secondarily Temperate Adaptation in the Only Non-Antarctic Icefish.</title>
        <authorList>
            <person name="Rivera-Colon A.G."/>
            <person name="Rayamajhi N."/>
            <person name="Minhas B.F."/>
            <person name="Madrigal G."/>
            <person name="Bilyk K.T."/>
            <person name="Yoon V."/>
            <person name="Hune M."/>
            <person name="Gregory S."/>
            <person name="Cheng C.H.C."/>
            <person name="Catchen J.M."/>
        </authorList>
    </citation>
    <scope>NUCLEOTIDE SEQUENCE [LARGE SCALE GENOMIC DNA]</scope>
    <source>
        <strain evidence="2">JMC-PN-2008</strain>
    </source>
</reference>
<sequence length="196" mass="21722">MLSRLLPAQPFQECPTGTNEPGSPSPLLHWPPAHKDLCRSLSIHPAFHPLIRHPSIHPPVRLWQDPARQTDVSRRQVESSLTRAPLGAVQEPRRSLECCASSILVVDKVKRVGAVPSVSIMGQRCCSTVVFLWYSKGAAVSYIIREQRDWPRGGWGEEVGGGVFFLPLRQRGHTHSNPLLKFQNHQPSTGGESCST</sequence>
<feature type="region of interest" description="Disordered" evidence="1">
    <location>
        <begin position="177"/>
        <end position="196"/>
    </location>
</feature>
<dbReference type="Proteomes" id="UP001346869">
    <property type="component" value="Unassembled WGS sequence"/>
</dbReference>
<dbReference type="AlphaFoldDB" id="A0AAN7WYX1"/>
<gene>
    <name evidence="2" type="ORF">PBY51_002164</name>
</gene>
<evidence type="ECO:0000256" key="1">
    <source>
        <dbReference type="SAM" id="MobiDB-lite"/>
    </source>
</evidence>
<reference evidence="2 3" key="1">
    <citation type="journal article" date="2023" name="Genes (Basel)">
        <title>Chromosome-Level Genome Assembly and Circadian Gene Repertoire of the Patagonia Blennie Eleginops maclovinus-The Closest Ancestral Proxy of Antarctic Cryonotothenioids.</title>
        <authorList>
            <person name="Cheng C.C."/>
            <person name="Rivera-Colon A.G."/>
            <person name="Minhas B.F."/>
            <person name="Wilson L."/>
            <person name="Rayamajhi N."/>
            <person name="Vargas-Chacoff L."/>
            <person name="Catchen J.M."/>
        </authorList>
    </citation>
    <scope>NUCLEOTIDE SEQUENCE [LARGE SCALE GENOMIC DNA]</scope>
    <source>
        <strain evidence="2">JMC-PN-2008</strain>
    </source>
</reference>
<comment type="caution">
    <text evidence="2">The sequence shown here is derived from an EMBL/GenBank/DDBJ whole genome shotgun (WGS) entry which is preliminary data.</text>
</comment>
<proteinExistence type="predicted"/>
<feature type="compositionally biased region" description="Polar residues" evidence="1">
    <location>
        <begin position="183"/>
        <end position="196"/>
    </location>
</feature>
<accession>A0AAN7WYX1</accession>
<feature type="region of interest" description="Disordered" evidence="1">
    <location>
        <begin position="9"/>
        <end position="28"/>
    </location>
</feature>
<evidence type="ECO:0000313" key="3">
    <source>
        <dbReference type="Proteomes" id="UP001346869"/>
    </source>
</evidence>
<name>A0AAN7WYX1_ELEMC</name>
<organism evidence="2 3">
    <name type="scientific">Eleginops maclovinus</name>
    <name type="common">Patagonian blennie</name>
    <name type="synonym">Eleginus maclovinus</name>
    <dbReference type="NCBI Taxonomy" id="56733"/>
    <lineage>
        <taxon>Eukaryota</taxon>
        <taxon>Metazoa</taxon>
        <taxon>Chordata</taxon>
        <taxon>Craniata</taxon>
        <taxon>Vertebrata</taxon>
        <taxon>Euteleostomi</taxon>
        <taxon>Actinopterygii</taxon>
        <taxon>Neopterygii</taxon>
        <taxon>Teleostei</taxon>
        <taxon>Neoteleostei</taxon>
        <taxon>Acanthomorphata</taxon>
        <taxon>Eupercaria</taxon>
        <taxon>Perciformes</taxon>
        <taxon>Notothenioidei</taxon>
        <taxon>Eleginopidae</taxon>
        <taxon>Eleginops</taxon>
    </lineage>
</organism>
<protein>
    <submittedName>
        <fullName evidence="2">Uncharacterized protein</fullName>
    </submittedName>
</protein>
<evidence type="ECO:0000313" key="2">
    <source>
        <dbReference type="EMBL" id="KAK5851361.1"/>
    </source>
</evidence>
<keyword evidence="3" id="KW-1185">Reference proteome</keyword>
<dbReference type="EMBL" id="JAUZQC010000022">
    <property type="protein sequence ID" value="KAK5851361.1"/>
    <property type="molecule type" value="Genomic_DNA"/>
</dbReference>